<dbReference type="Gene3D" id="1.20.5.190">
    <property type="match status" value="1"/>
</dbReference>
<accession>A0AAD8YSZ8</accession>
<keyword evidence="2" id="KW-1185">Reference proteome</keyword>
<dbReference type="AlphaFoldDB" id="A0AAD8YSZ8"/>
<evidence type="ECO:0000313" key="1">
    <source>
        <dbReference type="EMBL" id="KAK1785210.1"/>
    </source>
</evidence>
<gene>
    <name evidence="1" type="ORF">P4O66_018225</name>
</gene>
<comment type="caution">
    <text evidence="1">The sequence shown here is derived from an EMBL/GenBank/DDBJ whole genome shotgun (WGS) entry which is preliminary data.</text>
</comment>
<organism evidence="1 2">
    <name type="scientific">Electrophorus voltai</name>
    <dbReference type="NCBI Taxonomy" id="2609070"/>
    <lineage>
        <taxon>Eukaryota</taxon>
        <taxon>Metazoa</taxon>
        <taxon>Chordata</taxon>
        <taxon>Craniata</taxon>
        <taxon>Vertebrata</taxon>
        <taxon>Euteleostomi</taxon>
        <taxon>Actinopterygii</taxon>
        <taxon>Neopterygii</taxon>
        <taxon>Teleostei</taxon>
        <taxon>Ostariophysi</taxon>
        <taxon>Gymnotiformes</taxon>
        <taxon>Gymnotoidei</taxon>
        <taxon>Gymnotidae</taxon>
        <taxon>Electrophorus</taxon>
    </lineage>
</organism>
<dbReference type="EMBL" id="JAROKS010000026">
    <property type="protein sequence ID" value="KAK1785210.1"/>
    <property type="molecule type" value="Genomic_DNA"/>
</dbReference>
<dbReference type="Proteomes" id="UP001239994">
    <property type="component" value="Unassembled WGS sequence"/>
</dbReference>
<protein>
    <submittedName>
        <fullName evidence="1">Uncharacterized protein</fullName>
    </submittedName>
</protein>
<dbReference type="PROSITE" id="PS50096">
    <property type="entry name" value="IQ"/>
    <property type="match status" value="1"/>
</dbReference>
<proteinExistence type="predicted"/>
<name>A0AAD8YSZ8_9TELE</name>
<sequence>MERSSVLGLKSNLIKLNGELTGASASPSVGSTQLYSFQALCQTHQDQLDSVLQEQSMAISSAPSTLDAQLLASDHSSVLFRLAEEQRYAHEYGDVSVHEPPVNQPELHTQRQLGAHLSGSALNSPPARTGSCMNPRQKIRATRLCEDDGSRSAVKAPRIHLRTMAAMVIQRWWRTCRERRCGDCPQPPAKAHGRLSPPGMLDSCKKRTEPLNEHYAATTIQAVWRGRSLRRRLSRALALARAASLDQDVLEEVDVAQFVCAEVGDDPAEGLGARPSRGGTSPLGFLSDNPSRIESCCKTIEASTLAR</sequence>
<dbReference type="InterPro" id="IPR000048">
    <property type="entry name" value="IQ_motif_EF-hand-BS"/>
</dbReference>
<dbReference type="Pfam" id="PF00612">
    <property type="entry name" value="IQ"/>
    <property type="match status" value="2"/>
</dbReference>
<reference evidence="1" key="1">
    <citation type="submission" date="2023-03" db="EMBL/GenBank/DDBJ databases">
        <title>Electrophorus voltai genome.</title>
        <authorList>
            <person name="Bian C."/>
        </authorList>
    </citation>
    <scope>NUCLEOTIDE SEQUENCE</scope>
    <source>
        <strain evidence="1">CB-2022</strain>
        <tissue evidence="1">Muscle</tissue>
    </source>
</reference>
<evidence type="ECO:0000313" key="2">
    <source>
        <dbReference type="Proteomes" id="UP001239994"/>
    </source>
</evidence>